<dbReference type="InterPro" id="IPR036365">
    <property type="entry name" value="PGBD-like_sf"/>
</dbReference>
<evidence type="ECO:0000313" key="3">
    <source>
        <dbReference type="EMBL" id="SBT44200.1"/>
    </source>
</evidence>
<gene>
    <name evidence="3" type="ORF">GA0070621_2001</name>
</gene>
<dbReference type="InterPro" id="IPR002477">
    <property type="entry name" value="Peptidoglycan-bd-like"/>
</dbReference>
<dbReference type="InterPro" id="IPR036366">
    <property type="entry name" value="PGBDSf"/>
</dbReference>
<dbReference type="SUPFAM" id="SSF47090">
    <property type="entry name" value="PGBD-like"/>
    <property type="match status" value="2"/>
</dbReference>
<feature type="region of interest" description="Disordered" evidence="1">
    <location>
        <begin position="202"/>
        <end position="224"/>
    </location>
</feature>
<dbReference type="EMBL" id="LT594324">
    <property type="protein sequence ID" value="SBT44200.1"/>
    <property type="molecule type" value="Genomic_DNA"/>
</dbReference>
<feature type="domain" description="Peptidoglycan binding-like" evidence="2">
    <location>
        <begin position="145"/>
        <end position="200"/>
    </location>
</feature>
<feature type="domain" description="Peptidoglycan binding-like" evidence="2">
    <location>
        <begin position="242"/>
        <end position="279"/>
    </location>
</feature>
<name>A0A1A8ZK20_9ACTN</name>
<dbReference type="OrthoDB" id="7671932at2"/>
<keyword evidence="4" id="KW-1185">Reference proteome</keyword>
<sequence length="285" mass="31296">MSVHLAPTLQVLRKEINTRWPHRDHTSDGWIGDAAHQTRRSDHNPDGDDGSVNAIDVDVDGIDPLLVVRQCIAHPSCQYVIYNRVIWSRTRGFSAARYTGANPHDKHLHVSVSHQRTLEDSQRSWGITTARENRLGDRVLRNGCRGSDVRELQTLANRLGAGLAVDGAFGPRTTAWVRVFQKAQKLTVDGLVGSATLAALRKATAPPPPQPGRAPGSRTVRRGSTGDDVAFVKRFIGTRRCGPPGTDFDELTVAGVRWYQGMRGLIADGVVGRLTWAQMGVRVTY</sequence>
<dbReference type="AlphaFoldDB" id="A0A1A8ZK20"/>
<dbReference type="Pfam" id="PF01471">
    <property type="entry name" value="PG_binding_1"/>
    <property type="match status" value="2"/>
</dbReference>
<evidence type="ECO:0000256" key="1">
    <source>
        <dbReference type="SAM" id="MobiDB-lite"/>
    </source>
</evidence>
<keyword evidence="3" id="KW-0378">Hydrolase</keyword>
<protein>
    <submittedName>
        <fullName evidence="3">Peptidoglycan-binding (PGRP) domain of peptidoglycan hydrolases-containing protein</fullName>
    </submittedName>
</protein>
<organism evidence="3 4">
    <name type="scientific">Micromonospora narathiwatensis</name>
    <dbReference type="NCBI Taxonomy" id="299146"/>
    <lineage>
        <taxon>Bacteria</taxon>
        <taxon>Bacillati</taxon>
        <taxon>Actinomycetota</taxon>
        <taxon>Actinomycetes</taxon>
        <taxon>Micromonosporales</taxon>
        <taxon>Micromonosporaceae</taxon>
        <taxon>Micromonospora</taxon>
    </lineage>
</organism>
<evidence type="ECO:0000313" key="4">
    <source>
        <dbReference type="Proteomes" id="UP000198765"/>
    </source>
</evidence>
<proteinExistence type="predicted"/>
<evidence type="ECO:0000259" key="2">
    <source>
        <dbReference type="Pfam" id="PF01471"/>
    </source>
</evidence>
<accession>A0A1A8ZK20</accession>
<reference evidence="3 4" key="1">
    <citation type="submission" date="2016-06" db="EMBL/GenBank/DDBJ databases">
        <authorList>
            <person name="Kjaerup R.B."/>
            <person name="Dalgaard T.S."/>
            <person name="Juul-Madsen H.R."/>
        </authorList>
    </citation>
    <scope>NUCLEOTIDE SEQUENCE [LARGE SCALE GENOMIC DNA]</scope>
    <source>
        <strain evidence="3 4">DSM 45248</strain>
    </source>
</reference>
<dbReference type="PATRIC" id="fig|299146.4.peg.2062"/>
<dbReference type="GO" id="GO:0016787">
    <property type="term" value="F:hydrolase activity"/>
    <property type="evidence" value="ECO:0007669"/>
    <property type="project" value="UniProtKB-KW"/>
</dbReference>
<dbReference type="Proteomes" id="UP000198765">
    <property type="component" value="Chromosome I"/>
</dbReference>
<dbReference type="RefSeq" id="WP_091193701.1">
    <property type="nucleotide sequence ID" value="NZ_LT594324.1"/>
</dbReference>
<dbReference type="Gene3D" id="1.10.101.10">
    <property type="entry name" value="PGBD-like superfamily/PGBD"/>
    <property type="match status" value="2"/>
</dbReference>